<dbReference type="InParanoid" id="A0A251SW82"/>
<sequence length="60" mass="7432">MLETDIYIILNTKNLIDNPFAFLHLISFMFRMIRLKFKRKSERERQQKGIRCRRLATLFR</sequence>
<gene>
    <name evidence="2" type="ORF">HannXRQ_Chr13g0416361</name>
</gene>
<dbReference type="EMBL" id="CM007902">
    <property type="protein sequence ID" value="OTG02732.1"/>
    <property type="molecule type" value="Genomic_DNA"/>
</dbReference>
<organism evidence="2 3">
    <name type="scientific">Helianthus annuus</name>
    <name type="common">Common sunflower</name>
    <dbReference type="NCBI Taxonomy" id="4232"/>
    <lineage>
        <taxon>Eukaryota</taxon>
        <taxon>Viridiplantae</taxon>
        <taxon>Streptophyta</taxon>
        <taxon>Embryophyta</taxon>
        <taxon>Tracheophyta</taxon>
        <taxon>Spermatophyta</taxon>
        <taxon>Magnoliopsida</taxon>
        <taxon>eudicotyledons</taxon>
        <taxon>Gunneridae</taxon>
        <taxon>Pentapetalae</taxon>
        <taxon>asterids</taxon>
        <taxon>campanulids</taxon>
        <taxon>Asterales</taxon>
        <taxon>Asteraceae</taxon>
        <taxon>Asteroideae</taxon>
        <taxon>Heliantheae alliance</taxon>
        <taxon>Heliantheae</taxon>
        <taxon>Helianthus</taxon>
    </lineage>
</organism>
<dbReference type="Proteomes" id="UP000215914">
    <property type="component" value="Chromosome 13"/>
</dbReference>
<accession>A0A251SW82</accession>
<proteinExistence type="predicted"/>
<reference evidence="3" key="1">
    <citation type="journal article" date="2017" name="Nature">
        <title>The sunflower genome provides insights into oil metabolism, flowering and Asterid evolution.</title>
        <authorList>
            <person name="Badouin H."/>
            <person name="Gouzy J."/>
            <person name="Grassa C.J."/>
            <person name="Murat F."/>
            <person name="Staton S.E."/>
            <person name="Cottret L."/>
            <person name="Lelandais-Briere C."/>
            <person name="Owens G.L."/>
            <person name="Carrere S."/>
            <person name="Mayjonade B."/>
            <person name="Legrand L."/>
            <person name="Gill N."/>
            <person name="Kane N.C."/>
            <person name="Bowers J.E."/>
            <person name="Hubner S."/>
            <person name="Bellec A."/>
            <person name="Berard A."/>
            <person name="Berges H."/>
            <person name="Blanchet N."/>
            <person name="Boniface M.C."/>
            <person name="Brunel D."/>
            <person name="Catrice O."/>
            <person name="Chaidir N."/>
            <person name="Claudel C."/>
            <person name="Donnadieu C."/>
            <person name="Faraut T."/>
            <person name="Fievet G."/>
            <person name="Helmstetter N."/>
            <person name="King M."/>
            <person name="Knapp S.J."/>
            <person name="Lai Z."/>
            <person name="Le Paslier M.C."/>
            <person name="Lippi Y."/>
            <person name="Lorenzon L."/>
            <person name="Mandel J.R."/>
            <person name="Marage G."/>
            <person name="Marchand G."/>
            <person name="Marquand E."/>
            <person name="Bret-Mestries E."/>
            <person name="Morien E."/>
            <person name="Nambeesan S."/>
            <person name="Nguyen T."/>
            <person name="Pegot-Espagnet P."/>
            <person name="Pouilly N."/>
            <person name="Raftis F."/>
            <person name="Sallet E."/>
            <person name="Schiex T."/>
            <person name="Thomas J."/>
            <person name="Vandecasteele C."/>
            <person name="Vares D."/>
            <person name="Vear F."/>
            <person name="Vautrin S."/>
            <person name="Crespi M."/>
            <person name="Mangin B."/>
            <person name="Burke J.M."/>
            <person name="Salse J."/>
            <person name="Munos S."/>
            <person name="Vincourt P."/>
            <person name="Rieseberg L.H."/>
            <person name="Langlade N.B."/>
        </authorList>
    </citation>
    <scope>NUCLEOTIDE SEQUENCE [LARGE SCALE GENOMIC DNA]</scope>
    <source>
        <strain evidence="3">cv. SF193</strain>
    </source>
</reference>
<keyword evidence="1" id="KW-0472">Membrane</keyword>
<feature type="transmembrane region" description="Helical" evidence="1">
    <location>
        <begin position="20"/>
        <end position="37"/>
    </location>
</feature>
<keyword evidence="1" id="KW-0812">Transmembrane</keyword>
<evidence type="ECO:0000313" key="3">
    <source>
        <dbReference type="Proteomes" id="UP000215914"/>
    </source>
</evidence>
<evidence type="ECO:0000313" key="2">
    <source>
        <dbReference type="EMBL" id="OTG02732.1"/>
    </source>
</evidence>
<protein>
    <submittedName>
        <fullName evidence="2">Uncharacterized protein</fullName>
    </submittedName>
</protein>
<dbReference type="AlphaFoldDB" id="A0A251SW82"/>
<name>A0A251SW82_HELAN</name>
<keyword evidence="3" id="KW-1185">Reference proteome</keyword>
<keyword evidence="1" id="KW-1133">Transmembrane helix</keyword>
<evidence type="ECO:0000256" key="1">
    <source>
        <dbReference type="SAM" id="Phobius"/>
    </source>
</evidence>